<evidence type="ECO:0000256" key="4">
    <source>
        <dbReference type="ARBA" id="ARBA00023163"/>
    </source>
</evidence>
<dbReference type="GO" id="GO:0003700">
    <property type="term" value="F:DNA-binding transcription factor activity"/>
    <property type="evidence" value="ECO:0007669"/>
    <property type="project" value="InterPro"/>
</dbReference>
<dbReference type="InterPro" id="IPR000847">
    <property type="entry name" value="LysR_HTH_N"/>
</dbReference>
<dbReference type="Gene3D" id="3.40.190.10">
    <property type="entry name" value="Periplasmic binding protein-like II"/>
    <property type="match status" value="2"/>
</dbReference>
<proteinExistence type="inferred from homology"/>
<comment type="similarity">
    <text evidence="1">Belongs to the LysR transcriptional regulatory family.</text>
</comment>
<evidence type="ECO:0000256" key="2">
    <source>
        <dbReference type="ARBA" id="ARBA00023015"/>
    </source>
</evidence>
<protein>
    <submittedName>
        <fullName evidence="6">LysR family transcriptional regulator</fullName>
    </submittedName>
</protein>
<dbReference type="CDD" id="cd08417">
    <property type="entry name" value="PBP2_Nitroaromatics_like"/>
    <property type="match status" value="1"/>
</dbReference>
<organism evidence="6 7">
    <name type="scientific">Herbaspirillum rubrisubalbicans Os34</name>
    <dbReference type="NCBI Taxonomy" id="1235827"/>
    <lineage>
        <taxon>Bacteria</taxon>
        <taxon>Pseudomonadati</taxon>
        <taxon>Pseudomonadota</taxon>
        <taxon>Betaproteobacteria</taxon>
        <taxon>Burkholderiales</taxon>
        <taxon>Oxalobacteraceae</taxon>
        <taxon>Herbaspirillum</taxon>
    </lineage>
</organism>
<sequence length="328" mass="36121">MNSAAPASKPTQLALSALAALDVRLLRLLDALLDEVHLARAAARVGLSLPAAASALERCRQLLRDPLLEDGGLQMRLTATAQALREPLHKLLYGDGVGKDSNAAADQAQPEQRLATLARRVRILMPDYPAQVVVQALYQELRTAAPLLDLEFQTWLGEADAIARLERGQTELVLGAATPALNLRGREVLQERCVAVMRRDHPAAHQLTLARWLDYPHLQIACHDTLNRMMDQQVAMQGRRRRIGMVIPNFLMAPALLQGSDLIAVMPMHCVPAATAAHPVALTCLRPPLPLEAPPLRLLQHRRHADDLAVAHVAQVLERIVRQRFEGR</sequence>
<evidence type="ECO:0000256" key="3">
    <source>
        <dbReference type="ARBA" id="ARBA00023125"/>
    </source>
</evidence>
<dbReference type="InterPro" id="IPR036388">
    <property type="entry name" value="WH-like_DNA-bd_sf"/>
</dbReference>
<feature type="domain" description="HTH lysR-type" evidence="5">
    <location>
        <begin position="21"/>
        <end position="78"/>
    </location>
</feature>
<keyword evidence="3" id="KW-0238">DNA-binding</keyword>
<evidence type="ECO:0000259" key="5">
    <source>
        <dbReference type="PROSITE" id="PS50931"/>
    </source>
</evidence>
<dbReference type="InterPro" id="IPR036390">
    <property type="entry name" value="WH_DNA-bd_sf"/>
</dbReference>
<dbReference type="EMBL" id="CP008956">
    <property type="protein sequence ID" value="QJQ00095.1"/>
    <property type="molecule type" value="Genomic_DNA"/>
</dbReference>
<dbReference type="PROSITE" id="PS50931">
    <property type="entry name" value="HTH_LYSR"/>
    <property type="match status" value="1"/>
</dbReference>
<dbReference type="SUPFAM" id="SSF46785">
    <property type="entry name" value="Winged helix' DNA-binding domain"/>
    <property type="match status" value="1"/>
</dbReference>
<dbReference type="PANTHER" id="PTHR30118">
    <property type="entry name" value="HTH-TYPE TRANSCRIPTIONAL REGULATOR LEUO-RELATED"/>
    <property type="match status" value="1"/>
</dbReference>
<dbReference type="Pfam" id="PF00126">
    <property type="entry name" value="HTH_1"/>
    <property type="match status" value="1"/>
</dbReference>
<reference evidence="6 7" key="1">
    <citation type="journal article" date="2012" name="J. Bacteriol.">
        <title>Genome sequence of the pathogenic Herbaspirillum seropedicae strain Os34, isolated from rice roots.</title>
        <authorList>
            <person name="Ye W."/>
            <person name="Ye S."/>
            <person name="Liu J."/>
            <person name="Chang S."/>
            <person name="Chen M."/>
            <person name="Zhu B."/>
            <person name="Guo L."/>
            <person name="An Q."/>
        </authorList>
    </citation>
    <scope>NUCLEOTIDE SEQUENCE [LARGE SCALE GENOMIC DNA]</scope>
    <source>
        <strain evidence="6 7">Os34</strain>
    </source>
</reference>
<dbReference type="AlphaFoldDB" id="A0A6M3ZND2"/>
<dbReference type="Pfam" id="PF03466">
    <property type="entry name" value="LysR_substrate"/>
    <property type="match status" value="1"/>
</dbReference>
<dbReference type="RefSeq" id="WP_017454090.1">
    <property type="nucleotide sequence ID" value="NZ_CP008956.1"/>
</dbReference>
<keyword evidence="2" id="KW-0805">Transcription regulation</keyword>
<keyword evidence="4" id="KW-0804">Transcription</keyword>
<dbReference type="SUPFAM" id="SSF53850">
    <property type="entry name" value="Periplasmic binding protein-like II"/>
    <property type="match status" value="1"/>
</dbReference>
<name>A0A6M3ZND2_9BURK</name>
<dbReference type="InterPro" id="IPR037402">
    <property type="entry name" value="YidZ_PBP2"/>
</dbReference>
<evidence type="ECO:0000313" key="6">
    <source>
        <dbReference type="EMBL" id="QJQ00095.1"/>
    </source>
</evidence>
<gene>
    <name evidence="6" type="ORF">C798_07580</name>
</gene>
<dbReference type="Gene3D" id="1.10.10.10">
    <property type="entry name" value="Winged helix-like DNA-binding domain superfamily/Winged helix DNA-binding domain"/>
    <property type="match status" value="1"/>
</dbReference>
<dbReference type="InterPro" id="IPR005119">
    <property type="entry name" value="LysR_subst-bd"/>
</dbReference>
<dbReference type="PANTHER" id="PTHR30118:SF15">
    <property type="entry name" value="TRANSCRIPTIONAL REGULATORY PROTEIN"/>
    <property type="match status" value="1"/>
</dbReference>
<evidence type="ECO:0000313" key="7">
    <source>
        <dbReference type="Proteomes" id="UP000501648"/>
    </source>
</evidence>
<accession>A0A6M3ZND2</accession>
<evidence type="ECO:0000256" key="1">
    <source>
        <dbReference type="ARBA" id="ARBA00009437"/>
    </source>
</evidence>
<dbReference type="Proteomes" id="UP000501648">
    <property type="component" value="Chromosome"/>
</dbReference>
<dbReference type="GO" id="GO:0003677">
    <property type="term" value="F:DNA binding"/>
    <property type="evidence" value="ECO:0007669"/>
    <property type="project" value="UniProtKB-KW"/>
</dbReference>
<dbReference type="InterPro" id="IPR050389">
    <property type="entry name" value="LysR-type_TF"/>
</dbReference>